<feature type="region of interest" description="Disordered" evidence="1">
    <location>
        <begin position="1"/>
        <end position="24"/>
    </location>
</feature>
<keyword evidence="2" id="KW-0472">Membrane</keyword>
<proteinExistence type="predicted"/>
<accession>W6U8Q9</accession>
<dbReference type="KEGG" id="egl:EGR_08300"/>
<evidence type="ECO:0000256" key="2">
    <source>
        <dbReference type="SAM" id="Phobius"/>
    </source>
</evidence>
<dbReference type="RefSeq" id="XP_024348027.1">
    <property type="nucleotide sequence ID" value="XM_024497549.1"/>
</dbReference>
<dbReference type="AlphaFoldDB" id="W6U8Q9"/>
<feature type="transmembrane region" description="Helical" evidence="2">
    <location>
        <begin position="32"/>
        <end position="55"/>
    </location>
</feature>
<sequence>MAKDGRVNTNAGGAMGNGEPRLRHQRKRPRRCAIGCYHASAVILLIGVVVALAGVSSSRLFDIFIYDNRHPPLFHHISIHVGLFDVRGEITGNEANPVVEALAYPPVLDEPSWLTAKAASVIGIIFGLLALIIHVALLCCYRGREDKPWGTVAVEVLFRLITVIGLLVGLSLAESEIEGVHNHGDETLIRMLQANRLLGISAEVDKSAVPSNTDEVHHAPSPLSSNSIAEFNLVLSDPRQSFYFLIAADFISLLAFLMTLVYFVRLSERKEEFRKQLQKAKCDVERAPLVPLAPLLPLLRPRTLSLHFIPYASINAFTTRFGVNTGVTPWVFWGQGISLVPMDAPHVRLGGFRVGTVPRSRTNNDSPTIGQHSVLITAALQLTRAVEGIDSGALLDSGR</sequence>
<keyword evidence="4" id="KW-1185">Reference proteome</keyword>
<evidence type="ECO:0000256" key="1">
    <source>
        <dbReference type="SAM" id="MobiDB-lite"/>
    </source>
</evidence>
<comment type="caution">
    <text evidence="3">The sequence shown here is derived from an EMBL/GenBank/DDBJ whole genome shotgun (WGS) entry which is preliminary data.</text>
</comment>
<protein>
    <submittedName>
        <fullName evidence="3">Uncharacterized protein</fullName>
    </submittedName>
</protein>
<reference evidence="3 4" key="1">
    <citation type="journal article" date="2013" name="Nat. Genet.">
        <title>The genome of the hydatid tapeworm Echinococcus granulosus.</title>
        <authorList>
            <person name="Zheng H."/>
            <person name="Zhang W."/>
            <person name="Zhang L."/>
            <person name="Zhang Z."/>
            <person name="Li J."/>
            <person name="Lu G."/>
            <person name="Zhu Y."/>
            <person name="Wang Y."/>
            <person name="Huang Y."/>
            <person name="Liu J."/>
            <person name="Kang H."/>
            <person name="Chen J."/>
            <person name="Wang L."/>
            <person name="Chen A."/>
            <person name="Yu S."/>
            <person name="Gao Z."/>
            <person name="Jin L."/>
            <person name="Gu W."/>
            <person name="Wang Z."/>
            <person name="Zhao L."/>
            <person name="Shi B."/>
            <person name="Wen H."/>
            <person name="Lin R."/>
            <person name="Jones M.K."/>
            <person name="Brejova B."/>
            <person name="Vinar T."/>
            <person name="Zhao G."/>
            <person name="McManus D.P."/>
            <person name="Chen Z."/>
            <person name="Zhou Y."/>
            <person name="Wang S."/>
        </authorList>
    </citation>
    <scope>NUCLEOTIDE SEQUENCE [LARGE SCALE GENOMIC DNA]</scope>
</reference>
<dbReference type="OMA" id="GCYHASA"/>
<dbReference type="CTD" id="36344015"/>
<feature type="transmembrane region" description="Helical" evidence="2">
    <location>
        <begin position="242"/>
        <end position="264"/>
    </location>
</feature>
<evidence type="ECO:0000313" key="3">
    <source>
        <dbReference type="EMBL" id="EUB56831.1"/>
    </source>
</evidence>
<gene>
    <name evidence="3" type="ORF">EGR_08300</name>
</gene>
<feature type="transmembrane region" description="Helical" evidence="2">
    <location>
        <begin position="118"/>
        <end position="140"/>
    </location>
</feature>
<dbReference type="OrthoDB" id="6256092at2759"/>
<keyword evidence="2" id="KW-1133">Transmembrane helix</keyword>
<dbReference type="Proteomes" id="UP000019149">
    <property type="component" value="Unassembled WGS sequence"/>
</dbReference>
<evidence type="ECO:0000313" key="4">
    <source>
        <dbReference type="Proteomes" id="UP000019149"/>
    </source>
</evidence>
<dbReference type="GeneID" id="36344015"/>
<name>W6U8Q9_ECHGR</name>
<keyword evidence="2" id="KW-0812">Transmembrane</keyword>
<dbReference type="EMBL" id="APAU02000102">
    <property type="protein sequence ID" value="EUB56831.1"/>
    <property type="molecule type" value="Genomic_DNA"/>
</dbReference>
<organism evidence="3 4">
    <name type="scientific">Echinococcus granulosus</name>
    <name type="common">Hydatid tapeworm</name>
    <dbReference type="NCBI Taxonomy" id="6210"/>
    <lineage>
        <taxon>Eukaryota</taxon>
        <taxon>Metazoa</taxon>
        <taxon>Spiralia</taxon>
        <taxon>Lophotrochozoa</taxon>
        <taxon>Platyhelminthes</taxon>
        <taxon>Cestoda</taxon>
        <taxon>Eucestoda</taxon>
        <taxon>Cyclophyllidea</taxon>
        <taxon>Taeniidae</taxon>
        <taxon>Echinococcus</taxon>
        <taxon>Echinococcus granulosus group</taxon>
    </lineage>
</organism>
<feature type="transmembrane region" description="Helical" evidence="2">
    <location>
        <begin position="152"/>
        <end position="173"/>
    </location>
</feature>